<comment type="caution">
    <text evidence="6">The sequence shown here is derived from an EMBL/GenBank/DDBJ whole genome shotgun (WGS) entry which is preliminary data.</text>
</comment>
<evidence type="ECO:0000313" key="6">
    <source>
        <dbReference type="EMBL" id="RBT69671.1"/>
    </source>
</evidence>
<dbReference type="InterPro" id="IPR000847">
    <property type="entry name" value="LysR_HTH_N"/>
</dbReference>
<proteinExistence type="inferred from homology"/>
<dbReference type="SUPFAM" id="SSF53850">
    <property type="entry name" value="Periplasmic binding protein-like II"/>
    <property type="match status" value="1"/>
</dbReference>
<dbReference type="Proteomes" id="UP000253498">
    <property type="component" value="Unassembled WGS sequence"/>
</dbReference>
<organism evidence="6 7">
    <name type="scientific">Enterococcus hirae</name>
    <dbReference type="NCBI Taxonomy" id="1354"/>
    <lineage>
        <taxon>Bacteria</taxon>
        <taxon>Bacillati</taxon>
        <taxon>Bacillota</taxon>
        <taxon>Bacilli</taxon>
        <taxon>Lactobacillales</taxon>
        <taxon>Enterococcaceae</taxon>
        <taxon>Enterococcus</taxon>
    </lineage>
</organism>
<dbReference type="AlphaFoldDB" id="A0A1V8X7U3"/>
<dbReference type="RefSeq" id="WP_053766051.1">
    <property type="nucleotide sequence ID" value="NZ_CAKMAQ010000009.1"/>
</dbReference>
<dbReference type="PANTHER" id="PTHR30346">
    <property type="entry name" value="TRANSCRIPTIONAL DUAL REGULATOR HCAR-RELATED"/>
    <property type="match status" value="1"/>
</dbReference>
<dbReference type="InterPro" id="IPR005119">
    <property type="entry name" value="LysR_subst-bd"/>
</dbReference>
<keyword evidence="3" id="KW-0238">DNA-binding</keyword>
<dbReference type="GO" id="GO:0003677">
    <property type="term" value="F:DNA binding"/>
    <property type="evidence" value="ECO:0007669"/>
    <property type="project" value="UniProtKB-KW"/>
</dbReference>
<evidence type="ECO:0000259" key="5">
    <source>
        <dbReference type="PROSITE" id="PS50931"/>
    </source>
</evidence>
<dbReference type="InterPro" id="IPR036388">
    <property type="entry name" value="WH-like_DNA-bd_sf"/>
</dbReference>
<dbReference type="PANTHER" id="PTHR30346:SF0">
    <property type="entry name" value="HCA OPERON TRANSCRIPTIONAL ACTIVATOR HCAR"/>
    <property type="match status" value="1"/>
</dbReference>
<dbReference type="PRINTS" id="PR00039">
    <property type="entry name" value="HTHLYSR"/>
</dbReference>
<dbReference type="EMBL" id="LESJ01000003">
    <property type="protein sequence ID" value="RBT69671.1"/>
    <property type="molecule type" value="Genomic_DNA"/>
</dbReference>
<keyword evidence="4" id="KW-0804">Transcription</keyword>
<dbReference type="GeneID" id="56787582"/>
<sequence>MNFQQLKYVIAVANNGSFREAAKKLYVAQPSLSAGIKELETELGITLFTRTNRGAYLTEEGQEFLKRAERILLQLESLENYYLTNEKRESFSIASQHYDFLGPLTAKLISSFKSEIKQFRIIETTTANVIEEVKDQHSEIGILYMNEHNQAGIKRYLEQGELVAHSLGEFQTHIFLRQGHPLSEKKEIFKEELLPYPQVRFTQDGNNFPYFYEDLIESPDQETVIYTSDRGTLMNIVLETDAYASGSGLVIGEIKEYLRLIPLANSPQNELYVIYSAKRQLSEIAQKFMESLTVLLSQIKTN</sequence>
<dbReference type="Gene3D" id="1.10.10.10">
    <property type="entry name" value="Winged helix-like DNA-binding domain superfamily/Winged helix DNA-binding domain"/>
    <property type="match status" value="1"/>
</dbReference>
<evidence type="ECO:0000256" key="2">
    <source>
        <dbReference type="ARBA" id="ARBA00023015"/>
    </source>
</evidence>
<dbReference type="GO" id="GO:0032993">
    <property type="term" value="C:protein-DNA complex"/>
    <property type="evidence" value="ECO:0007669"/>
    <property type="project" value="TreeGrafter"/>
</dbReference>
<dbReference type="Gene3D" id="3.40.190.290">
    <property type="match status" value="1"/>
</dbReference>
<dbReference type="CDD" id="cd05466">
    <property type="entry name" value="PBP2_LTTR_substrate"/>
    <property type="match status" value="1"/>
</dbReference>
<evidence type="ECO:0000256" key="3">
    <source>
        <dbReference type="ARBA" id="ARBA00023125"/>
    </source>
</evidence>
<dbReference type="InterPro" id="IPR036390">
    <property type="entry name" value="WH_DNA-bd_sf"/>
</dbReference>
<dbReference type="SUPFAM" id="SSF46785">
    <property type="entry name" value="Winged helix' DNA-binding domain"/>
    <property type="match status" value="1"/>
</dbReference>
<feature type="domain" description="HTH lysR-type" evidence="5">
    <location>
        <begin position="1"/>
        <end position="58"/>
    </location>
</feature>
<dbReference type="Pfam" id="PF03466">
    <property type="entry name" value="LysR_substrate"/>
    <property type="match status" value="1"/>
</dbReference>
<dbReference type="PROSITE" id="PS50931">
    <property type="entry name" value="HTH_LYSR"/>
    <property type="match status" value="1"/>
</dbReference>
<dbReference type="FunFam" id="1.10.10.10:FF:000001">
    <property type="entry name" value="LysR family transcriptional regulator"/>
    <property type="match status" value="1"/>
</dbReference>
<accession>A0A1V8X7U3</accession>
<evidence type="ECO:0000256" key="1">
    <source>
        <dbReference type="ARBA" id="ARBA00009437"/>
    </source>
</evidence>
<keyword evidence="2" id="KW-0805">Transcription regulation</keyword>
<comment type="similarity">
    <text evidence="1">Belongs to the LysR transcriptional regulatory family.</text>
</comment>
<dbReference type="Pfam" id="PF00126">
    <property type="entry name" value="HTH_1"/>
    <property type="match status" value="1"/>
</dbReference>
<name>A0A1V8X7U3_ENTHR</name>
<gene>
    <name evidence="6" type="ORF">EB03_00718</name>
</gene>
<evidence type="ECO:0000313" key="7">
    <source>
        <dbReference type="Proteomes" id="UP000253498"/>
    </source>
</evidence>
<reference evidence="6 7" key="1">
    <citation type="submission" date="2015-06" db="EMBL/GenBank/DDBJ databases">
        <title>The Genome Sequence of Enterococcus hirae 88EA1.</title>
        <authorList>
            <consortium name="The Broad Institute Genomics Platform"/>
            <consortium name="The Broad Institute Genome Sequencing Center for Infectious Disease"/>
            <person name="Earl A.M."/>
            <person name="Van Tyne D."/>
            <person name="Lebreton F."/>
            <person name="Saavedra J.T."/>
            <person name="Gilmore M.S."/>
            <person name="Manson McGuire A."/>
            <person name="Clock S."/>
            <person name="Crupain M."/>
            <person name="Rangan U."/>
            <person name="Young S."/>
            <person name="Abouelleil A."/>
            <person name="Cao P."/>
            <person name="Chapman S.B."/>
            <person name="Griggs A."/>
            <person name="Priest M."/>
            <person name="Shea T."/>
            <person name="Wortman J."/>
            <person name="Nusbaum C."/>
            <person name="Birren B."/>
        </authorList>
    </citation>
    <scope>NUCLEOTIDE SEQUENCE [LARGE SCALE GENOMIC DNA]</scope>
    <source>
        <strain evidence="6 7">88EA1</strain>
    </source>
</reference>
<protein>
    <recommendedName>
        <fullName evidence="5">HTH lysR-type domain-containing protein</fullName>
    </recommendedName>
</protein>
<evidence type="ECO:0000256" key="4">
    <source>
        <dbReference type="ARBA" id="ARBA00023163"/>
    </source>
</evidence>
<dbReference type="GO" id="GO:0003700">
    <property type="term" value="F:DNA-binding transcription factor activity"/>
    <property type="evidence" value="ECO:0007669"/>
    <property type="project" value="InterPro"/>
</dbReference>